<keyword evidence="3" id="KW-1185">Reference proteome</keyword>
<dbReference type="SUPFAM" id="SSF50494">
    <property type="entry name" value="Trypsin-like serine proteases"/>
    <property type="match status" value="1"/>
</dbReference>
<sequence>MHSEDGSEVMATADGGHLTDNYANAWSDFYPSRAGCVYKSGPAWEVRSGPEAQGIVRQARAVYRPDIAPKWVSILQKIIACLDSVGVDFTCINPFGWANEGEEEPFCPFLLSVGVMPYSLAYGVAVAAAASVKEILATSGLAEVEVAFVEMVVKHSASGPRLLPLDPVLDAVPEYRKHFSSALGLPIAPLDTPYYEGTGALYFRLNNQTKDIALLTCAHVARPPPEFPDNKGMTRTKNSQPKKFIVALGSGGYNRAVAGIMTEIAKLTRDIDEWRRLLDRIPAANAAKRQELTVEVDRATNRINQLDEFHTAATKFRSTPELRTVGWVLHSSPIQVSGAPLGYTEDWALIQLDPKMIEEETFMGNKIYFGDKFTSGDFAELMYPHHEDRANYKILDDRLLQAFGVVSAAEISNPPHLEANGQQCLIVMKNGGTTGTTVGRANGLESVKRTYPEHGIVKQDSLEIAVVYYGKGHGRFSDRGDSGSIVVTRDGKILGMLNGGTGPTAETDVTWLTPFHYLDRQIKKKYPDAFLYSVKN</sequence>
<evidence type="ECO:0008006" key="4">
    <source>
        <dbReference type="Google" id="ProtNLM"/>
    </source>
</evidence>
<dbReference type="HOGENOM" id="CLU_024804_0_0_1"/>
<evidence type="ECO:0000313" key="2">
    <source>
        <dbReference type="EMBL" id="KIO06134.1"/>
    </source>
</evidence>
<dbReference type="EMBL" id="KN831964">
    <property type="protein sequence ID" value="KIO06134.1"/>
    <property type="molecule type" value="Genomic_DNA"/>
</dbReference>
<evidence type="ECO:0000313" key="3">
    <source>
        <dbReference type="Proteomes" id="UP000054217"/>
    </source>
</evidence>
<organism evidence="1 3">
    <name type="scientific">Pisolithus tinctorius Marx 270</name>
    <dbReference type="NCBI Taxonomy" id="870435"/>
    <lineage>
        <taxon>Eukaryota</taxon>
        <taxon>Fungi</taxon>
        <taxon>Dikarya</taxon>
        <taxon>Basidiomycota</taxon>
        <taxon>Agaricomycotina</taxon>
        <taxon>Agaricomycetes</taxon>
        <taxon>Agaricomycetidae</taxon>
        <taxon>Boletales</taxon>
        <taxon>Sclerodermatineae</taxon>
        <taxon>Pisolithaceae</taxon>
        <taxon>Pisolithus</taxon>
    </lineage>
</organism>
<reference evidence="3" key="2">
    <citation type="submission" date="2015-01" db="EMBL/GenBank/DDBJ databases">
        <title>Evolutionary Origins and Diversification of the Mycorrhizal Mutualists.</title>
        <authorList>
            <consortium name="DOE Joint Genome Institute"/>
            <consortium name="Mycorrhizal Genomics Consortium"/>
            <person name="Kohler A."/>
            <person name="Kuo A."/>
            <person name="Nagy L.G."/>
            <person name="Floudas D."/>
            <person name="Copeland A."/>
            <person name="Barry K.W."/>
            <person name="Cichocki N."/>
            <person name="Veneault-Fourrey C."/>
            <person name="LaButti K."/>
            <person name="Lindquist E.A."/>
            <person name="Lipzen A."/>
            <person name="Lundell T."/>
            <person name="Morin E."/>
            <person name="Murat C."/>
            <person name="Riley R."/>
            <person name="Ohm R."/>
            <person name="Sun H."/>
            <person name="Tunlid A."/>
            <person name="Henrissat B."/>
            <person name="Grigoriev I.V."/>
            <person name="Hibbett D.S."/>
            <person name="Martin F."/>
        </authorList>
    </citation>
    <scope>NUCLEOTIDE SEQUENCE [LARGE SCALE GENOMIC DNA]</scope>
    <source>
        <strain evidence="2 3">Marx 270</strain>
    </source>
</reference>
<reference evidence="1 3" key="1">
    <citation type="submission" date="2014-04" db="EMBL/GenBank/DDBJ databases">
        <authorList>
            <consortium name="DOE Joint Genome Institute"/>
            <person name="Kuo A."/>
            <person name="Kohler A."/>
            <person name="Costa M.D."/>
            <person name="Nagy L.G."/>
            <person name="Floudas D."/>
            <person name="Copeland A."/>
            <person name="Barry K.W."/>
            <person name="Cichocki N."/>
            <person name="Veneault-Fourrey C."/>
            <person name="LaButti K."/>
            <person name="Lindquist E.A."/>
            <person name="Lipzen A."/>
            <person name="Lundell T."/>
            <person name="Morin E."/>
            <person name="Murat C."/>
            <person name="Sun H."/>
            <person name="Tunlid A."/>
            <person name="Henrissat B."/>
            <person name="Grigoriev I.V."/>
            <person name="Hibbett D.S."/>
            <person name="Martin F."/>
            <person name="Nordberg H.P."/>
            <person name="Cantor M.N."/>
            <person name="Hua S.X."/>
        </authorList>
    </citation>
    <scope>NUCLEOTIDE SEQUENCE [LARGE SCALE GENOMIC DNA]</scope>
    <source>
        <strain evidence="1 3">Marx 270</strain>
    </source>
</reference>
<dbReference type="EMBL" id="KN831964">
    <property type="protein sequence ID" value="KIO06130.1"/>
    <property type="molecule type" value="Genomic_DNA"/>
</dbReference>
<proteinExistence type="predicted"/>
<dbReference type="InterPro" id="IPR009003">
    <property type="entry name" value="Peptidase_S1_PA"/>
</dbReference>
<reference evidence="1" key="3">
    <citation type="submission" date="2015-02" db="EMBL/GenBank/DDBJ databases">
        <title>Evolutionary Origins and Diversification of the Mycorrhizal Mutualists.</title>
        <authorList>
            <consortium name="DOE Joint Genome Institute"/>
            <consortium name="Mycorrhizal Genomics Consortium"/>
            <person name="Kohler A."/>
            <person name="Kuo A."/>
            <person name="Nagy L.G."/>
            <person name="Floudas D."/>
            <person name="Copeland A."/>
            <person name="Barry K.W."/>
            <person name="Cichocki N."/>
            <person name="Veneault-Fourrey C."/>
            <person name="LaButti K."/>
            <person name="Lindquist E.A."/>
            <person name="Lipzen A."/>
            <person name="Lundell T."/>
            <person name="Morin E."/>
            <person name="Murat C."/>
            <person name="Riley R."/>
            <person name="Ohm R."/>
            <person name="Sun H."/>
            <person name="Tunlid A."/>
            <person name="Henrissat B."/>
            <person name="Grigoriev I.V."/>
            <person name="Hibbett D.S."/>
            <person name="Martin F."/>
        </authorList>
    </citation>
    <scope>NUCLEOTIDE SEQUENCE</scope>
    <source>
        <strain evidence="1">Marx 270</strain>
    </source>
</reference>
<protein>
    <recommendedName>
        <fullName evidence="4">Peptidase S1 domain-containing protein</fullName>
    </recommendedName>
</protein>
<gene>
    <name evidence="1" type="ORF">M404DRAFT_494332</name>
    <name evidence="2" type="ORF">M404DRAFT_495427</name>
</gene>
<accession>A0A0C3NZ61</accession>
<name>A0A0C3NZ61_PISTI</name>
<dbReference type="OrthoDB" id="2643354at2759"/>
<evidence type="ECO:0000313" key="1">
    <source>
        <dbReference type="EMBL" id="KIO06130.1"/>
    </source>
</evidence>
<dbReference type="Proteomes" id="UP000054217">
    <property type="component" value="Unassembled WGS sequence"/>
</dbReference>
<dbReference type="AlphaFoldDB" id="A0A0C3NZ61"/>